<evidence type="ECO:0000256" key="1">
    <source>
        <dbReference type="SAM" id="SignalP"/>
    </source>
</evidence>
<keyword evidence="4" id="KW-1185">Reference proteome</keyword>
<protein>
    <submittedName>
        <fullName evidence="3">DUF916 domain-containing protein</fullName>
    </submittedName>
</protein>
<evidence type="ECO:0000313" key="4">
    <source>
        <dbReference type="Proteomes" id="UP001596310"/>
    </source>
</evidence>
<dbReference type="Proteomes" id="UP001596310">
    <property type="component" value="Unassembled WGS sequence"/>
</dbReference>
<comment type="caution">
    <text evidence="3">The sequence shown here is derived from an EMBL/GenBank/DDBJ whole genome shotgun (WGS) entry which is preliminary data.</text>
</comment>
<gene>
    <name evidence="3" type="ORF">ACFQHW_07725</name>
</gene>
<reference evidence="4" key="1">
    <citation type="journal article" date="2019" name="Int. J. Syst. Evol. Microbiol.">
        <title>The Global Catalogue of Microorganisms (GCM) 10K type strain sequencing project: providing services to taxonomists for standard genome sequencing and annotation.</title>
        <authorList>
            <consortium name="The Broad Institute Genomics Platform"/>
            <consortium name="The Broad Institute Genome Sequencing Center for Infectious Disease"/>
            <person name="Wu L."/>
            <person name="Ma J."/>
        </authorList>
    </citation>
    <scope>NUCLEOTIDE SEQUENCE [LARGE SCALE GENOMIC DNA]</scope>
    <source>
        <strain evidence="4">CCM 8897</strain>
    </source>
</reference>
<feature type="signal peptide" evidence="1">
    <location>
        <begin position="1"/>
        <end position="22"/>
    </location>
</feature>
<dbReference type="EMBL" id="JBHSSM010000017">
    <property type="protein sequence ID" value="MFC6315448.1"/>
    <property type="molecule type" value="Genomic_DNA"/>
</dbReference>
<keyword evidence="1" id="KW-0732">Signal</keyword>
<dbReference type="Pfam" id="PF06030">
    <property type="entry name" value="WxLIP_PGBD"/>
    <property type="match status" value="1"/>
</dbReference>
<name>A0ABW1UR14_9LACO</name>
<feature type="chain" id="PRO_5045574988" evidence="1">
    <location>
        <begin position="23"/>
        <end position="167"/>
    </location>
</feature>
<proteinExistence type="predicted"/>
<feature type="domain" description="WxL Interacting Protein peptidoglycan binding" evidence="2">
    <location>
        <begin position="36"/>
        <end position="155"/>
    </location>
</feature>
<sequence length="167" mass="18102">MKKLNKFWLGLGLALAAMMGIAGQHPSTARAESLKYNVGAILPNNQMPNSKVTYFDLLVKPDTEQTLQVRINNQDSQAHDYTVETNRAGTNRNGVIDYSNHGAKPDKSLKHNIEDLVSAKQNVTVPAKSSATVAIKLKSPAETFSGVILGGIRIAQKTAEQSESRKA</sequence>
<evidence type="ECO:0000313" key="3">
    <source>
        <dbReference type="EMBL" id="MFC6315448.1"/>
    </source>
</evidence>
<dbReference type="InterPro" id="IPR010317">
    <property type="entry name" value="WxLIP_PGBD"/>
</dbReference>
<dbReference type="RefSeq" id="WP_125597814.1">
    <property type="nucleotide sequence ID" value="NZ_JBHSSM010000017.1"/>
</dbReference>
<evidence type="ECO:0000259" key="2">
    <source>
        <dbReference type="Pfam" id="PF06030"/>
    </source>
</evidence>
<accession>A0ABW1UR14</accession>
<organism evidence="3 4">
    <name type="scientific">Lapidilactobacillus achengensis</name>
    <dbReference type="NCBI Taxonomy" id="2486000"/>
    <lineage>
        <taxon>Bacteria</taxon>
        <taxon>Bacillati</taxon>
        <taxon>Bacillota</taxon>
        <taxon>Bacilli</taxon>
        <taxon>Lactobacillales</taxon>
        <taxon>Lactobacillaceae</taxon>
        <taxon>Lapidilactobacillus</taxon>
    </lineage>
</organism>